<evidence type="ECO:0000256" key="1">
    <source>
        <dbReference type="SAM" id="MobiDB-lite"/>
    </source>
</evidence>
<dbReference type="AlphaFoldDB" id="A0A5B7H7T7"/>
<dbReference type="EMBL" id="VSRR010027488">
    <property type="protein sequence ID" value="MPC68220.1"/>
    <property type="molecule type" value="Genomic_DNA"/>
</dbReference>
<organism evidence="2 3">
    <name type="scientific">Portunus trituberculatus</name>
    <name type="common">Swimming crab</name>
    <name type="synonym">Neptunus trituberculatus</name>
    <dbReference type="NCBI Taxonomy" id="210409"/>
    <lineage>
        <taxon>Eukaryota</taxon>
        <taxon>Metazoa</taxon>
        <taxon>Ecdysozoa</taxon>
        <taxon>Arthropoda</taxon>
        <taxon>Crustacea</taxon>
        <taxon>Multicrustacea</taxon>
        <taxon>Malacostraca</taxon>
        <taxon>Eumalacostraca</taxon>
        <taxon>Eucarida</taxon>
        <taxon>Decapoda</taxon>
        <taxon>Pleocyemata</taxon>
        <taxon>Brachyura</taxon>
        <taxon>Eubrachyura</taxon>
        <taxon>Portunoidea</taxon>
        <taxon>Portunidae</taxon>
        <taxon>Portuninae</taxon>
        <taxon>Portunus</taxon>
    </lineage>
</organism>
<gene>
    <name evidence="2" type="ORF">E2C01_062417</name>
</gene>
<keyword evidence="3" id="KW-1185">Reference proteome</keyword>
<accession>A0A5B7H7T7</accession>
<feature type="region of interest" description="Disordered" evidence="1">
    <location>
        <begin position="69"/>
        <end position="95"/>
    </location>
</feature>
<evidence type="ECO:0000313" key="2">
    <source>
        <dbReference type="EMBL" id="MPC68220.1"/>
    </source>
</evidence>
<reference evidence="2 3" key="1">
    <citation type="submission" date="2019-05" db="EMBL/GenBank/DDBJ databases">
        <title>Another draft genome of Portunus trituberculatus and its Hox gene families provides insights of decapod evolution.</title>
        <authorList>
            <person name="Jeong J.-H."/>
            <person name="Song I."/>
            <person name="Kim S."/>
            <person name="Choi T."/>
            <person name="Kim D."/>
            <person name="Ryu S."/>
            <person name="Kim W."/>
        </authorList>
    </citation>
    <scope>NUCLEOTIDE SEQUENCE [LARGE SCALE GENOMIC DNA]</scope>
    <source>
        <tissue evidence="2">Muscle</tissue>
    </source>
</reference>
<name>A0A5B7H7T7_PORTR</name>
<protein>
    <submittedName>
        <fullName evidence="2">Uncharacterized protein</fullName>
    </submittedName>
</protein>
<dbReference type="Proteomes" id="UP000324222">
    <property type="component" value="Unassembled WGS sequence"/>
</dbReference>
<comment type="caution">
    <text evidence="2">The sequence shown here is derived from an EMBL/GenBank/DDBJ whole genome shotgun (WGS) entry which is preliminary data.</text>
</comment>
<proteinExistence type="predicted"/>
<sequence length="118" mass="12662">MQCNLLIQTAAANEATSAAAPPRRNVIHIAVGSDGRNCCKTSHFTNIHHDHSKCCTGPRVINHNMVVPHETSSPTHRAHLRQPRNSILPGGTVAKSNPNEEVVLRQNASSSLCDGGEL</sequence>
<evidence type="ECO:0000313" key="3">
    <source>
        <dbReference type="Proteomes" id="UP000324222"/>
    </source>
</evidence>